<reference evidence="1" key="1">
    <citation type="submission" date="2022-11" db="EMBL/GenBank/DDBJ databases">
        <authorList>
            <person name="Petersen C."/>
        </authorList>
    </citation>
    <scope>NUCLEOTIDE SEQUENCE</scope>
    <source>
        <strain evidence="1">IBT 23319</strain>
    </source>
</reference>
<sequence>MPLYGRLQKAGRQRRRWIRDPSRPNCYIKRNNLTLECLSNIPGVGFQLIPIAKNPPIGRKSQVVELDLPDEFHDGVEVSVFRSFDIQTPRFKWTGYTGPGIICLNSIGRYSRSVKSFMRRISHYFSLDSLRHVFVTTAINHDTNGFITQELYRGRPILEPQAWHIGTPA</sequence>
<dbReference type="EMBL" id="JAPQKT010000001">
    <property type="protein sequence ID" value="KAJ5241970.1"/>
    <property type="molecule type" value="Genomic_DNA"/>
</dbReference>
<keyword evidence="2" id="KW-1185">Reference proteome</keyword>
<gene>
    <name evidence="1" type="ORF">N7469_000297</name>
</gene>
<name>A0A9W9PCE9_PENCI</name>
<dbReference type="Proteomes" id="UP001147733">
    <property type="component" value="Unassembled WGS sequence"/>
</dbReference>
<comment type="caution">
    <text evidence="1">The sequence shown here is derived from an EMBL/GenBank/DDBJ whole genome shotgun (WGS) entry which is preliminary data.</text>
</comment>
<proteinExistence type="predicted"/>
<accession>A0A9W9PCE9</accession>
<reference evidence="1" key="2">
    <citation type="journal article" date="2023" name="IMA Fungus">
        <title>Comparative genomic study of the Penicillium genus elucidates a diverse pangenome and 15 lateral gene transfer events.</title>
        <authorList>
            <person name="Petersen C."/>
            <person name="Sorensen T."/>
            <person name="Nielsen M.R."/>
            <person name="Sondergaard T.E."/>
            <person name="Sorensen J.L."/>
            <person name="Fitzpatrick D.A."/>
            <person name="Frisvad J.C."/>
            <person name="Nielsen K.L."/>
        </authorList>
    </citation>
    <scope>NUCLEOTIDE SEQUENCE</scope>
    <source>
        <strain evidence="1">IBT 23319</strain>
    </source>
</reference>
<dbReference type="RefSeq" id="XP_056504974.1">
    <property type="nucleotide sequence ID" value="XM_056639217.1"/>
</dbReference>
<evidence type="ECO:0000313" key="2">
    <source>
        <dbReference type="Proteomes" id="UP001147733"/>
    </source>
</evidence>
<dbReference type="AlphaFoldDB" id="A0A9W9PCE9"/>
<protein>
    <submittedName>
        <fullName evidence="1">Uncharacterized protein</fullName>
    </submittedName>
</protein>
<dbReference type="GeneID" id="81378384"/>
<organism evidence="1 2">
    <name type="scientific">Penicillium citrinum</name>
    <dbReference type="NCBI Taxonomy" id="5077"/>
    <lineage>
        <taxon>Eukaryota</taxon>
        <taxon>Fungi</taxon>
        <taxon>Dikarya</taxon>
        <taxon>Ascomycota</taxon>
        <taxon>Pezizomycotina</taxon>
        <taxon>Eurotiomycetes</taxon>
        <taxon>Eurotiomycetidae</taxon>
        <taxon>Eurotiales</taxon>
        <taxon>Aspergillaceae</taxon>
        <taxon>Penicillium</taxon>
    </lineage>
</organism>
<evidence type="ECO:0000313" key="1">
    <source>
        <dbReference type="EMBL" id="KAJ5241970.1"/>
    </source>
</evidence>